<dbReference type="AlphaFoldDB" id="A0A7J8HR39"/>
<reference evidence="1 2" key="1">
    <citation type="journal article" date="2020" name="Nature">
        <title>Six reference-quality genomes reveal evolution of bat adaptations.</title>
        <authorList>
            <person name="Jebb D."/>
            <person name="Huang Z."/>
            <person name="Pippel M."/>
            <person name="Hughes G.M."/>
            <person name="Lavrichenko K."/>
            <person name="Devanna P."/>
            <person name="Winkler S."/>
            <person name="Jermiin L.S."/>
            <person name="Skirmuntt E.C."/>
            <person name="Katzourakis A."/>
            <person name="Burkitt-Gray L."/>
            <person name="Ray D.A."/>
            <person name="Sullivan K.A.M."/>
            <person name="Roscito J.G."/>
            <person name="Kirilenko B.M."/>
            <person name="Davalos L.M."/>
            <person name="Corthals A.P."/>
            <person name="Power M.L."/>
            <person name="Jones G."/>
            <person name="Ransome R.D."/>
            <person name="Dechmann D.K.N."/>
            <person name="Locatelli A.G."/>
            <person name="Puechmaille S.J."/>
            <person name="Fedrigo O."/>
            <person name="Jarvis E.D."/>
            <person name="Hiller M."/>
            <person name="Vernes S.C."/>
            <person name="Myers E.W."/>
            <person name="Teeling E.C."/>
        </authorList>
    </citation>
    <scope>NUCLEOTIDE SEQUENCE [LARGE SCALE GENOMIC DNA]</scope>
    <source>
        <strain evidence="1">MRouAeg1</strain>
        <tissue evidence="1">Muscle</tissue>
    </source>
</reference>
<dbReference type="Proteomes" id="UP000593571">
    <property type="component" value="Unassembled WGS sequence"/>
</dbReference>
<sequence>MSCCRVRQYLNFLICFPINKLHCFAIILSLGVDMFYSFYYLIVYFADPLFIVSSEKDYKQENIQAILSRSRLADPIPSFISREWKGHEEKHREALRQLAATDTSFQIKEVYEDPDVTGKNRYKYFER</sequence>
<gene>
    <name evidence="1" type="ORF">HJG63_010952</name>
</gene>
<organism evidence="1 2">
    <name type="scientific">Rousettus aegyptiacus</name>
    <name type="common">Egyptian fruit bat</name>
    <name type="synonym">Pteropus aegyptiacus</name>
    <dbReference type="NCBI Taxonomy" id="9407"/>
    <lineage>
        <taxon>Eukaryota</taxon>
        <taxon>Metazoa</taxon>
        <taxon>Chordata</taxon>
        <taxon>Craniata</taxon>
        <taxon>Vertebrata</taxon>
        <taxon>Euteleostomi</taxon>
        <taxon>Mammalia</taxon>
        <taxon>Eutheria</taxon>
        <taxon>Laurasiatheria</taxon>
        <taxon>Chiroptera</taxon>
        <taxon>Yinpterochiroptera</taxon>
        <taxon>Pteropodoidea</taxon>
        <taxon>Pteropodidae</taxon>
        <taxon>Rousettinae</taxon>
        <taxon>Rousettus</taxon>
    </lineage>
</organism>
<keyword evidence="2" id="KW-1185">Reference proteome</keyword>
<dbReference type="EMBL" id="JACASE010000004">
    <property type="protein sequence ID" value="KAF6474814.1"/>
    <property type="molecule type" value="Genomic_DNA"/>
</dbReference>
<evidence type="ECO:0000313" key="1">
    <source>
        <dbReference type="EMBL" id="KAF6474814.1"/>
    </source>
</evidence>
<evidence type="ECO:0000313" key="2">
    <source>
        <dbReference type="Proteomes" id="UP000593571"/>
    </source>
</evidence>
<accession>A0A7J8HR39</accession>
<protein>
    <submittedName>
        <fullName evidence="1">Uncharacterized protein</fullName>
    </submittedName>
</protein>
<comment type="caution">
    <text evidence="1">The sequence shown here is derived from an EMBL/GenBank/DDBJ whole genome shotgun (WGS) entry which is preliminary data.</text>
</comment>
<proteinExistence type="predicted"/>
<name>A0A7J8HR39_ROUAE</name>